<sequence length="412" mass="46375">MGNVNRSNRKPIEKLILAWAAVAVLAVMLTGCWNRKELNELSIVLAVGIDSVGDQYELSLQVVDPSQMTRNKVSDRSPTRVYTEHASTLFEAFRKLTTKASRRMYFSHLQFVIFDEKTAKNGIKVPLDMLFRDHEIRPDFHLAIARKHSAKDIISFVTPSEVLPALDLSKSLKISEKLWAPTTAVNVLDIMQSLTETGIEPVLTGIELIGNPKKGMSLDNVKQPATYASYAYTGVGVFRGDRLVGWLNESDSKALTYISNKVVSTAAVVPCPELDGSFAVEVTHSHIKTIPLVKENKPGIRLEIFIEANLAEVQCQADIADEATFMEMQRAASEELKRVLLSGVHQAQHTYKSDIFGFGETFHRKFPELWREWKGEWAQMFSQLPVEIEMNYNLRRNGKITNPIENNPVIEE</sequence>
<reference evidence="1" key="1">
    <citation type="submission" date="2024-12" db="EMBL/GenBank/DDBJ databases">
        <authorList>
            <person name="Wu N."/>
        </authorList>
    </citation>
    <scope>NUCLEOTIDE SEQUENCE</scope>
    <source>
        <strain evidence="1">P15</strain>
    </source>
</reference>
<proteinExistence type="predicted"/>
<name>A0ACC7P300_9BACL</name>
<dbReference type="Proteomes" id="UP001631969">
    <property type="component" value="Unassembled WGS sequence"/>
</dbReference>
<comment type="caution">
    <text evidence="1">The sequence shown here is derived from an EMBL/GenBank/DDBJ whole genome shotgun (WGS) entry which is preliminary data.</text>
</comment>
<accession>A0ACC7P300</accession>
<evidence type="ECO:0000313" key="2">
    <source>
        <dbReference type="Proteomes" id="UP001631969"/>
    </source>
</evidence>
<dbReference type="EMBL" id="JBJURJ010000018">
    <property type="protein sequence ID" value="MFM9331431.1"/>
    <property type="molecule type" value="Genomic_DNA"/>
</dbReference>
<protein>
    <submittedName>
        <fullName evidence="1">Ger(X)C family spore germination protein</fullName>
    </submittedName>
</protein>
<gene>
    <name evidence="1" type="ORF">ACI1P1_24350</name>
</gene>
<organism evidence="1 2">
    <name type="scientific">Paenibacillus mesotrionivorans</name>
    <dbReference type="NCBI Taxonomy" id="3160968"/>
    <lineage>
        <taxon>Bacteria</taxon>
        <taxon>Bacillati</taxon>
        <taxon>Bacillota</taxon>
        <taxon>Bacilli</taxon>
        <taxon>Bacillales</taxon>
        <taxon>Paenibacillaceae</taxon>
        <taxon>Paenibacillus</taxon>
    </lineage>
</organism>
<keyword evidence="2" id="KW-1185">Reference proteome</keyword>
<evidence type="ECO:0000313" key="1">
    <source>
        <dbReference type="EMBL" id="MFM9331431.1"/>
    </source>
</evidence>